<reference evidence="3" key="2">
    <citation type="submission" date="2019-10" db="EMBL/GenBank/DDBJ databases">
        <title>A de novo genome assembly of a pear dwarfing rootstock.</title>
        <authorList>
            <person name="Wang F."/>
            <person name="Wang J."/>
            <person name="Li S."/>
            <person name="Zhang Y."/>
            <person name="Fang M."/>
            <person name="Ma L."/>
            <person name="Zhao Y."/>
            <person name="Jiang S."/>
        </authorList>
    </citation>
    <scope>NUCLEOTIDE SEQUENCE [LARGE SCALE GENOMIC DNA]</scope>
</reference>
<feature type="transmembrane region" description="Helical" evidence="1">
    <location>
        <begin position="20"/>
        <end position="42"/>
    </location>
</feature>
<sequence length="63" mass="7236">MDNGGSDSIIFFPLSPFQPLFLPQAATQGYLFHLLLWVYGFCGDRQRSTISGLRVLLDFRKFH</sequence>
<reference evidence="2 3" key="1">
    <citation type="submission" date="2019-09" db="EMBL/GenBank/DDBJ databases">
        <authorList>
            <person name="Ou C."/>
        </authorList>
    </citation>
    <scope>NUCLEOTIDE SEQUENCE [LARGE SCALE GENOMIC DNA]</scope>
    <source>
        <strain evidence="2">S2</strain>
        <tissue evidence="2">Leaf</tissue>
    </source>
</reference>
<dbReference type="Proteomes" id="UP000327157">
    <property type="component" value="Chromosome 9"/>
</dbReference>
<evidence type="ECO:0000256" key="1">
    <source>
        <dbReference type="SAM" id="Phobius"/>
    </source>
</evidence>
<proteinExistence type="predicted"/>
<keyword evidence="1" id="KW-0472">Membrane</keyword>
<organism evidence="2 3">
    <name type="scientific">Pyrus ussuriensis x Pyrus communis</name>
    <dbReference type="NCBI Taxonomy" id="2448454"/>
    <lineage>
        <taxon>Eukaryota</taxon>
        <taxon>Viridiplantae</taxon>
        <taxon>Streptophyta</taxon>
        <taxon>Embryophyta</taxon>
        <taxon>Tracheophyta</taxon>
        <taxon>Spermatophyta</taxon>
        <taxon>Magnoliopsida</taxon>
        <taxon>eudicotyledons</taxon>
        <taxon>Gunneridae</taxon>
        <taxon>Pentapetalae</taxon>
        <taxon>rosids</taxon>
        <taxon>fabids</taxon>
        <taxon>Rosales</taxon>
        <taxon>Rosaceae</taxon>
        <taxon>Amygdaloideae</taxon>
        <taxon>Maleae</taxon>
        <taxon>Pyrus</taxon>
    </lineage>
</organism>
<comment type="caution">
    <text evidence="2">The sequence shown here is derived from an EMBL/GenBank/DDBJ whole genome shotgun (WGS) entry which is preliminary data.</text>
</comment>
<evidence type="ECO:0000313" key="3">
    <source>
        <dbReference type="Proteomes" id="UP000327157"/>
    </source>
</evidence>
<name>A0A5N5GGQ5_9ROSA</name>
<evidence type="ECO:0000313" key="2">
    <source>
        <dbReference type="EMBL" id="KAB2613031.1"/>
    </source>
</evidence>
<protein>
    <submittedName>
        <fullName evidence="2">Uncharacterized protein</fullName>
    </submittedName>
</protein>
<keyword evidence="1" id="KW-1133">Transmembrane helix</keyword>
<accession>A0A5N5GGQ5</accession>
<dbReference type="EMBL" id="SMOL01000458">
    <property type="protein sequence ID" value="KAB2613031.1"/>
    <property type="molecule type" value="Genomic_DNA"/>
</dbReference>
<gene>
    <name evidence="2" type="ORF">D8674_035347</name>
</gene>
<dbReference type="AlphaFoldDB" id="A0A5N5GGQ5"/>
<reference evidence="2 3" key="3">
    <citation type="submission" date="2019-11" db="EMBL/GenBank/DDBJ databases">
        <title>A de novo genome assembly of a pear dwarfing rootstock.</title>
        <authorList>
            <person name="Wang F."/>
            <person name="Wang J."/>
            <person name="Li S."/>
            <person name="Zhang Y."/>
            <person name="Fang M."/>
            <person name="Ma L."/>
            <person name="Zhao Y."/>
            <person name="Jiang S."/>
        </authorList>
    </citation>
    <scope>NUCLEOTIDE SEQUENCE [LARGE SCALE GENOMIC DNA]</scope>
    <source>
        <strain evidence="2">S2</strain>
        <tissue evidence="2">Leaf</tissue>
    </source>
</reference>
<keyword evidence="3" id="KW-1185">Reference proteome</keyword>
<keyword evidence="1" id="KW-0812">Transmembrane</keyword>